<gene>
    <name evidence="9" type="ORF">SPIROBIBN47_360005</name>
</gene>
<evidence type="ECO:0000256" key="4">
    <source>
        <dbReference type="ARBA" id="ARBA00022475"/>
    </source>
</evidence>
<keyword evidence="7 8" id="KW-0472">Membrane</keyword>
<dbReference type="PANTHER" id="PTHR34979:SF1">
    <property type="entry name" value="INNER MEMBRANE PROTEIN YGAZ"/>
    <property type="match status" value="1"/>
</dbReference>
<feature type="transmembrane region" description="Helical" evidence="8">
    <location>
        <begin position="193"/>
        <end position="226"/>
    </location>
</feature>
<evidence type="ECO:0000256" key="2">
    <source>
        <dbReference type="ARBA" id="ARBA00010735"/>
    </source>
</evidence>
<organism evidence="9">
    <name type="scientific">uncultured spirochete</name>
    <dbReference type="NCBI Taxonomy" id="156406"/>
    <lineage>
        <taxon>Bacteria</taxon>
        <taxon>Pseudomonadati</taxon>
        <taxon>Spirochaetota</taxon>
        <taxon>Spirochaetia</taxon>
        <taxon>Spirochaetales</taxon>
        <taxon>environmental samples</taxon>
    </lineage>
</organism>
<keyword evidence="5 8" id="KW-0812">Transmembrane</keyword>
<feature type="transmembrane region" description="Helical" evidence="8">
    <location>
        <begin position="21"/>
        <end position="47"/>
    </location>
</feature>
<keyword evidence="3" id="KW-0813">Transport</keyword>
<accession>A0A3P3XKK1</accession>
<feature type="transmembrane region" description="Helical" evidence="8">
    <location>
        <begin position="144"/>
        <end position="163"/>
    </location>
</feature>
<keyword evidence="4" id="KW-1003">Cell membrane</keyword>
<evidence type="ECO:0000256" key="7">
    <source>
        <dbReference type="ARBA" id="ARBA00023136"/>
    </source>
</evidence>
<protein>
    <submittedName>
        <fullName evidence="9">AzlC family protein</fullName>
    </submittedName>
</protein>
<dbReference type="PANTHER" id="PTHR34979">
    <property type="entry name" value="INNER MEMBRANE PROTEIN YGAZ"/>
    <property type="match status" value="1"/>
</dbReference>
<evidence type="ECO:0000256" key="8">
    <source>
        <dbReference type="SAM" id="Phobius"/>
    </source>
</evidence>
<dbReference type="AlphaFoldDB" id="A0A3P3XKK1"/>
<dbReference type="EMBL" id="FWDM01000030">
    <property type="protein sequence ID" value="SLM14792.1"/>
    <property type="molecule type" value="Genomic_DNA"/>
</dbReference>
<dbReference type="GO" id="GO:1903785">
    <property type="term" value="P:L-valine transmembrane transport"/>
    <property type="evidence" value="ECO:0007669"/>
    <property type="project" value="TreeGrafter"/>
</dbReference>
<dbReference type="GO" id="GO:0005886">
    <property type="term" value="C:plasma membrane"/>
    <property type="evidence" value="ECO:0007669"/>
    <property type="project" value="UniProtKB-SubCell"/>
</dbReference>
<evidence type="ECO:0000256" key="5">
    <source>
        <dbReference type="ARBA" id="ARBA00022692"/>
    </source>
</evidence>
<feature type="transmembrane region" description="Helical" evidence="8">
    <location>
        <begin position="53"/>
        <end position="84"/>
    </location>
</feature>
<proteinExistence type="inferred from homology"/>
<keyword evidence="6 8" id="KW-1133">Transmembrane helix</keyword>
<sequence length="251" mass="26753">MESSRSGKRRVVLAAAFKASIPVLLGYTTLGLAFGFTLVAAGLPWWMSPVMAIFIYAGAAQFMGIGLITGGAGLFEIALLTLLLNGRHAVYGLSMLEQFKSAGKWKPYLIFGLTDETYGLLTTVKPPAHVEQARFYAAVTALNQSYWVLGCTVGSLLGSALAFDARGMDFALTALFIVLLVEQVRAVQRFEPYVAAFAACILALFIAAPRDFLLVALLFATGLLSLLRPRLDGRKPAPASTQGPQGGGEAQ</sequence>
<evidence type="ECO:0000256" key="6">
    <source>
        <dbReference type="ARBA" id="ARBA00022989"/>
    </source>
</evidence>
<dbReference type="Pfam" id="PF03591">
    <property type="entry name" value="AzlC"/>
    <property type="match status" value="1"/>
</dbReference>
<evidence type="ECO:0000256" key="1">
    <source>
        <dbReference type="ARBA" id="ARBA00004651"/>
    </source>
</evidence>
<comment type="subcellular location">
    <subcellularLocation>
        <location evidence="1">Cell membrane</location>
        <topology evidence="1">Multi-pass membrane protein</topology>
    </subcellularLocation>
</comment>
<evidence type="ECO:0000256" key="3">
    <source>
        <dbReference type="ARBA" id="ARBA00022448"/>
    </source>
</evidence>
<evidence type="ECO:0000313" key="9">
    <source>
        <dbReference type="EMBL" id="SLM14792.1"/>
    </source>
</evidence>
<reference evidence="9" key="1">
    <citation type="submission" date="2017-02" db="EMBL/GenBank/DDBJ databases">
        <authorList>
            <person name="Regsiter A."/>
            <person name="William W."/>
        </authorList>
    </citation>
    <scope>NUCLEOTIDE SEQUENCE</scope>
    <source>
        <strain evidence="9">Bib</strain>
    </source>
</reference>
<dbReference type="InterPro" id="IPR011606">
    <property type="entry name" value="Brnchd-chn_aa_trnsp_permease"/>
</dbReference>
<comment type="similarity">
    <text evidence="2">Belongs to the AzlC family.</text>
</comment>
<name>A0A3P3XKK1_9SPIR</name>